<sequence length="156" mass="17137">MTALALPDAVLPDAPGPIQTLIAVTQRLATVIMAENDHLRSRKRPADARPMIEEKGRLAAAYAREMEVMRKNGGVRAFGNANELRILKRETSLFQTALDDHRKLLERARAITEGIIKAVGDEVTRQNQSAMGYGKNAAPPRQRSAQPTSLTLNQVV</sequence>
<feature type="region of interest" description="Disordered" evidence="1">
    <location>
        <begin position="127"/>
        <end position="156"/>
    </location>
</feature>
<name>A0A9X3TWZ0_9PROT</name>
<proteinExistence type="predicted"/>
<dbReference type="AlphaFoldDB" id="A0A9X3TWZ0"/>
<evidence type="ECO:0000313" key="3">
    <source>
        <dbReference type="Proteomes" id="UP001141619"/>
    </source>
</evidence>
<evidence type="ECO:0008006" key="4">
    <source>
        <dbReference type="Google" id="ProtNLM"/>
    </source>
</evidence>
<comment type="caution">
    <text evidence="2">The sequence shown here is derived from an EMBL/GenBank/DDBJ whole genome shotgun (WGS) entry which is preliminary data.</text>
</comment>
<reference evidence="2" key="1">
    <citation type="submission" date="2022-08" db="EMBL/GenBank/DDBJ databases">
        <authorList>
            <person name="Vandamme P."/>
            <person name="Hettiarachchi A."/>
            <person name="Peeters C."/>
            <person name="Cnockaert M."/>
            <person name="Carlier A."/>
        </authorList>
    </citation>
    <scope>NUCLEOTIDE SEQUENCE</scope>
    <source>
        <strain evidence="2">LMG 31809</strain>
    </source>
</reference>
<dbReference type="EMBL" id="JANWOI010000001">
    <property type="protein sequence ID" value="MDA5193210.1"/>
    <property type="molecule type" value="Genomic_DNA"/>
</dbReference>
<keyword evidence="3" id="KW-1185">Reference proteome</keyword>
<gene>
    <name evidence="2" type="ORF">NYP16_04465</name>
</gene>
<dbReference type="Proteomes" id="UP001141619">
    <property type="component" value="Unassembled WGS sequence"/>
</dbReference>
<feature type="compositionally biased region" description="Polar residues" evidence="1">
    <location>
        <begin position="143"/>
        <end position="156"/>
    </location>
</feature>
<dbReference type="RefSeq" id="WP_274942904.1">
    <property type="nucleotide sequence ID" value="NZ_JANWOI010000001.1"/>
</dbReference>
<evidence type="ECO:0000256" key="1">
    <source>
        <dbReference type="SAM" id="MobiDB-lite"/>
    </source>
</evidence>
<protein>
    <recommendedName>
        <fullName evidence="4">Flagellar basal-body protein FlbY</fullName>
    </recommendedName>
</protein>
<evidence type="ECO:0000313" key="2">
    <source>
        <dbReference type="EMBL" id="MDA5193210.1"/>
    </source>
</evidence>
<organism evidence="2 3">
    <name type="scientific">Govanella unica</name>
    <dbReference type="NCBI Taxonomy" id="2975056"/>
    <lineage>
        <taxon>Bacteria</taxon>
        <taxon>Pseudomonadati</taxon>
        <taxon>Pseudomonadota</taxon>
        <taxon>Alphaproteobacteria</taxon>
        <taxon>Emcibacterales</taxon>
        <taxon>Govanellaceae</taxon>
        <taxon>Govanella</taxon>
    </lineage>
</organism>
<accession>A0A9X3TWZ0</accession>
<reference evidence="2" key="2">
    <citation type="journal article" date="2023" name="Syst. Appl. Microbiol.">
        <title>Govania unica gen. nov., sp. nov., a rare biosphere bacterium that represents a novel family in the class Alphaproteobacteria.</title>
        <authorList>
            <person name="Vandamme P."/>
            <person name="Peeters C."/>
            <person name="Hettiarachchi A."/>
            <person name="Cnockaert M."/>
            <person name="Carlier A."/>
        </authorList>
    </citation>
    <scope>NUCLEOTIDE SEQUENCE</scope>
    <source>
        <strain evidence="2">LMG 31809</strain>
    </source>
</reference>